<dbReference type="PRINTS" id="PR00792">
    <property type="entry name" value="PEPSIN"/>
</dbReference>
<reference evidence="5" key="1">
    <citation type="submission" date="2025-08" db="UniProtKB">
        <authorList>
            <consortium name="RefSeq"/>
        </authorList>
    </citation>
    <scope>IDENTIFICATION</scope>
    <source>
        <tissue evidence="5">Whole body</tissue>
    </source>
</reference>
<keyword evidence="2" id="KW-1015">Disulfide bond</keyword>
<dbReference type="SUPFAM" id="SSF50630">
    <property type="entry name" value="Acid proteases"/>
    <property type="match status" value="1"/>
</dbReference>
<comment type="similarity">
    <text evidence="1">Belongs to the peptidase A1 family.</text>
</comment>
<evidence type="ECO:0000256" key="1">
    <source>
        <dbReference type="ARBA" id="ARBA00007447"/>
    </source>
</evidence>
<protein>
    <submittedName>
        <fullName evidence="5">Lysosomal aspartic protease-like</fullName>
    </submittedName>
</protein>
<dbReference type="FunFam" id="2.40.70.10:FF:000008">
    <property type="entry name" value="Cathepsin D"/>
    <property type="match status" value="1"/>
</dbReference>
<feature type="disulfide bond" evidence="2">
    <location>
        <begin position="87"/>
        <end position="94"/>
    </location>
</feature>
<feature type="domain" description="Peptidase A1" evidence="3">
    <location>
        <begin position="56"/>
        <end position="226"/>
    </location>
</feature>
<dbReference type="PANTHER" id="PTHR47966:SF51">
    <property type="entry name" value="BETA-SITE APP-CLEAVING ENZYME, ISOFORM A-RELATED"/>
    <property type="match status" value="1"/>
</dbReference>
<evidence type="ECO:0000313" key="5">
    <source>
        <dbReference type="RefSeq" id="XP_024889988.1"/>
    </source>
</evidence>
<name>A0A6J1R700_9HYME</name>
<evidence type="ECO:0000256" key="2">
    <source>
        <dbReference type="PIRSR" id="PIRSR601461-2"/>
    </source>
</evidence>
<keyword evidence="4" id="KW-1185">Reference proteome</keyword>
<dbReference type="GO" id="GO:0006508">
    <property type="term" value="P:proteolysis"/>
    <property type="evidence" value="ECO:0007669"/>
    <property type="project" value="InterPro"/>
</dbReference>
<dbReference type="GO" id="GO:0004190">
    <property type="term" value="F:aspartic-type endopeptidase activity"/>
    <property type="evidence" value="ECO:0007669"/>
    <property type="project" value="InterPro"/>
</dbReference>
<dbReference type="PROSITE" id="PS51767">
    <property type="entry name" value="PEPTIDASE_A1"/>
    <property type="match status" value="1"/>
</dbReference>
<dbReference type="AlphaFoldDB" id="A0A6J1R700"/>
<dbReference type="GeneID" id="112466229"/>
<dbReference type="InterPro" id="IPR021109">
    <property type="entry name" value="Peptidase_aspartic_dom_sf"/>
</dbReference>
<dbReference type="RefSeq" id="XP_024889988.1">
    <property type="nucleotide sequence ID" value="XM_025034220.1"/>
</dbReference>
<organism evidence="4 5">
    <name type="scientific">Temnothorax curvispinosus</name>
    <dbReference type="NCBI Taxonomy" id="300111"/>
    <lineage>
        <taxon>Eukaryota</taxon>
        <taxon>Metazoa</taxon>
        <taxon>Ecdysozoa</taxon>
        <taxon>Arthropoda</taxon>
        <taxon>Hexapoda</taxon>
        <taxon>Insecta</taxon>
        <taxon>Pterygota</taxon>
        <taxon>Neoptera</taxon>
        <taxon>Endopterygota</taxon>
        <taxon>Hymenoptera</taxon>
        <taxon>Apocrita</taxon>
        <taxon>Aculeata</taxon>
        <taxon>Formicoidea</taxon>
        <taxon>Formicidae</taxon>
        <taxon>Myrmicinae</taxon>
        <taxon>Temnothorax</taxon>
    </lineage>
</organism>
<dbReference type="InterPro" id="IPR001461">
    <property type="entry name" value="Aspartic_peptidase_A1"/>
</dbReference>
<dbReference type="PANTHER" id="PTHR47966">
    <property type="entry name" value="BETA-SITE APP-CLEAVING ENZYME, ISOFORM A-RELATED"/>
    <property type="match status" value="1"/>
</dbReference>
<dbReference type="Pfam" id="PF00026">
    <property type="entry name" value="Asp"/>
    <property type="match status" value="1"/>
</dbReference>
<dbReference type="Proteomes" id="UP000504618">
    <property type="component" value="Unplaced"/>
</dbReference>
<evidence type="ECO:0000259" key="3">
    <source>
        <dbReference type="PROSITE" id="PS51767"/>
    </source>
</evidence>
<accession>A0A6J1R700</accession>
<dbReference type="Gene3D" id="2.40.70.10">
    <property type="entry name" value="Acid Proteases"/>
    <property type="match status" value="1"/>
</dbReference>
<dbReference type="OrthoDB" id="771136at2759"/>
<gene>
    <name evidence="5" type="primary">LOC112466229</name>
</gene>
<dbReference type="InterPro" id="IPR033121">
    <property type="entry name" value="PEPTIDASE_A1"/>
</dbReference>
<evidence type="ECO:0000313" key="4">
    <source>
        <dbReference type="Proteomes" id="UP000504618"/>
    </source>
</evidence>
<sequence>MYRLFVTMTVITVIIFASINAEVYKDVYKIPLYKTNPRFRSDTATVPLINWRNFQYCGTIEIGTPPQTFKVLIDTGYSDLWVPSKDCNVSQPACLKHNKFDHIKSTTDISLGDAYFSYKDKGIWQSLFADVVIIAGLKVSSYQTFGVAHNFSTSFWDSAQCDGVLGMGYPALSHFNNPSVFRNMINREMVSQQIFSFYLNRNVTGVFGGELILGGIDSSHEASLRL</sequence>
<proteinExistence type="inferred from homology"/>